<dbReference type="HOGENOM" id="CLU_1020903_0_0_1"/>
<proteinExistence type="predicted"/>
<reference evidence="2" key="1">
    <citation type="journal article" date="2011" name="PLoS Biol.">
        <title>Gene gain and loss during evolution of obligate parasitism in the white rust pathogen of Arabidopsis thaliana.</title>
        <authorList>
            <person name="Kemen E."/>
            <person name="Gardiner A."/>
            <person name="Schultz-Larsen T."/>
            <person name="Kemen A.C."/>
            <person name="Balmuth A.L."/>
            <person name="Robert-Seilaniantz A."/>
            <person name="Bailey K."/>
            <person name="Holub E."/>
            <person name="Studholme D.J."/>
            <person name="Maclean D."/>
            <person name="Jones J.D."/>
        </authorList>
    </citation>
    <scope>NUCLEOTIDE SEQUENCE</scope>
</reference>
<evidence type="ECO:0000313" key="2">
    <source>
        <dbReference type="EMBL" id="CCA16351.1"/>
    </source>
</evidence>
<feature type="compositionally biased region" description="Basic and acidic residues" evidence="1">
    <location>
        <begin position="7"/>
        <end position="22"/>
    </location>
</feature>
<organism evidence="2">
    <name type="scientific">Albugo laibachii Nc14</name>
    <dbReference type="NCBI Taxonomy" id="890382"/>
    <lineage>
        <taxon>Eukaryota</taxon>
        <taxon>Sar</taxon>
        <taxon>Stramenopiles</taxon>
        <taxon>Oomycota</taxon>
        <taxon>Peronosporomycetes</taxon>
        <taxon>Albuginales</taxon>
        <taxon>Albuginaceae</taxon>
        <taxon>Albugo</taxon>
    </lineage>
</organism>
<evidence type="ECO:0000256" key="1">
    <source>
        <dbReference type="SAM" id="MobiDB-lite"/>
    </source>
</evidence>
<gene>
    <name evidence="2" type="primary">AlNc14C21G2126</name>
    <name evidence="2" type="ORF">ALNC14_024940</name>
</gene>
<name>F0W5G0_9STRA</name>
<dbReference type="EMBL" id="FR824066">
    <property type="protein sequence ID" value="CCA16351.1"/>
    <property type="molecule type" value="Genomic_DNA"/>
</dbReference>
<dbReference type="AlphaFoldDB" id="F0W5G0"/>
<sequence>MTTNADDYVHDTHSSADERRSSGSDLDDQDSNADIFFFRRTYTCKSDVVFACSDYNAKAGRAYVVKSTDYRRYRVACANKECEFVVNFAFGREFRPPTEFCRHTCDPTKVDHASYDARRALKPQFLSRNKVVRQFVVDNGRKASPRALQDFLSSPGLDVSYHTCADACTIVKSEMFQSDRLRFQLTLSYIHEMNKRRHRAEINFDGTTLRRVIVVYRQGIQAASEFIDRGLNMDGTFMKHSSGGTLLAACLRNSNNEIQIVTVAWVSGETKEN</sequence>
<accession>F0W5G0</accession>
<feature type="region of interest" description="Disordered" evidence="1">
    <location>
        <begin position="1"/>
        <end position="27"/>
    </location>
</feature>
<reference evidence="2" key="2">
    <citation type="submission" date="2011-02" db="EMBL/GenBank/DDBJ databases">
        <authorList>
            <person name="MacLean D."/>
        </authorList>
    </citation>
    <scope>NUCLEOTIDE SEQUENCE</scope>
</reference>
<protein>
    <submittedName>
        <fullName evidence="2">AlNc14C21G2126 protein</fullName>
    </submittedName>
</protein>